<dbReference type="RefSeq" id="YP_010359087.1">
    <property type="nucleotide sequence ID" value="NC_062769.1"/>
</dbReference>
<evidence type="ECO:0000313" key="1">
    <source>
        <dbReference type="EMBL" id="QWM89515.1"/>
    </source>
</evidence>
<proteinExistence type="predicted"/>
<sequence>MEIEKVKNIIDLNLIDKGIVRVTYSDSTSETIETQPLINTVNKVRGEVLEIDKRLKGLISKLVSQMSKYDK</sequence>
<dbReference type="GeneID" id="75690986"/>
<reference evidence="1 2" key="1">
    <citation type="submission" date="2021-04" db="EMBL/GenBank/DDBJ databases">
        <authorList>
            <person name="Shkoporov A.N."/>
            <person name="Stockdale S.R."/>
            <person name="Guerin E."/>
            <person name="Ross R.P."/>
            <person name="Hill C."/>
        </authorList>
    </citation>
    <scope>NUCLEOTIDE SEQUENCE [LARGE SCALE GENOMIC DNA]</scope>
    <source>
        <strain evidence="2">cr36_1</strain>
    </source>
</reference>
<protein>
    <submittedName>
        <fullName evidence="1">Uncharacterized protein</fullName>
    </submittedName>
</protein>
<evidence type="ECO:0000313" key="2">
    <source>
        <dbReference type="Proteomes" id="UP000827426"/>
    </source>
</evidence>
<name>A0AAE7V2I5_9CAUD</name>
<keyword evidence="2" id="KW-1185">Reference proteome</keyword>
<organism evidence="1 2">
    <name type="scientific">uncultured phage cr36_1</name>
    <dbReference type="NCBI Taxonomy" id="2986397"/>
    <lineage>
        <taxon>Viruses</taxon>
        <taxon>Duplodnaviria</taxon>
        <taxon>Heunggongvirae</taxon>
        <taxon>Uroviricota</taxon>
        <taxon>Caudoviricetes</taxon>
        <taxon>Crassvirales</taxon>
        <taxon>Intestiviridae</taxon>
        <taxon>Churivirinae</taxon>
        <taxon>Jahgtovirus</taxon>
        <taxon>Jahgtovirus gastrointestinalis</taxon>
    </lineage>
</organism>
<dbReference type="EMBL" id="MZ130479">
    <property type="protein sequence ID" value="QWM89515.1"/>
    <property type="molecule type" value="Genomic_DNA"/>
</dbReference>
<accession>A0AAE7V2I5</accession>
<gene>
    <name evidence="1" type="primary">gp_16199</name>
</gene>
<dbReference type="Proteomes" id="UP000827426">
    <property type="component" value="Segment"/>
</dbReference>
<dbReference type="KEGG" id="vg:75690986"/>